<evidence type="ECO:0000256" key="1">
    <source>
        <dbReference type="SAM" id="MobiDB-lite"/>
    </source>
</evidence>
<comment type="caution">
    <text evidence="2">The sequence shown here is derived from an EMBL/GenBank/DDBJ whole genome shotgun (WGS) entry which is preliminary data.</text>
</comment>
<accession>A0ABP6LVB4</accession>
<evidence type="ECO:0000313" key="2">
    <source>
        <dbReference type="EMBL" id="GAA3059883.1"/>
    </source>
</evidence>
<dbReference type="Proteomes" id="UP001500236">
    <property type="component" value="Unassembled WGS sequence"/>
</dbReference>
<protein>
    <submittedName>
        <fullName evidence="2">Uncharacterized protein</fullName>
    </submittedName>
</protein>
<feature type="region of interest" description="Disordered" evidence="1">
    <location>
        <begin position="87"/>
        <end position="128"/>
    </location>
</feature>
<keyword evidence="3" id="KW-1185">Reference proteome</keyword>
<reference evidence="3" key="1">
    <citation type="journal article" date="2019" name="Int. J. Syst. Evol. Microbiol.">
        <title>The Global Catalogue of Microorganisms (GCM) 10K type strain sequencing project: providing services to taxonomists for standard genome sequencing and annotation.</title>
        <authorList>
            <consortium name="The Broad Institute Genomics Platform"/>
            <consortium name="The Broad Institute Genome Sequencing Center for Infectious Disease"/>
            <person name="Wu L."/>
            <person name="Ma J."/>
        </authorList>
    </citation>
    <scope>NUCLEOTIDE SEQUENCE [LARGE SCALE GENOMIC DNA]</scope>
    <source>
        <strain evidence="3">JCM 14309</strain>
    </source>
</reference>
<dbReference type="RefSeq" id="WP_311024592.1">
    <property type="nucleotide sequence ID" value="NZ_BAAAVT010000006.1"/>
</dbReference>
<sequence>MPWFAWIVLTAIIVGGIVAVVTARTERGIGAPGDREELEQLKRRLSELERRPAAPELEEPHIPTRAEENLTAEDRWRLDMLEARLESLEGSTGRTAADADERNSGEPDSDEPDDGDSGHPDGFSGTTR</sequence>
<organism evidence="2 3">
    <name type="scientific">Nesterenkonia aethiopica</name>
    <dbReference type="NCBI Taxonomy" id="269144"/>
    <lineage>
        <taxon>Bacteria</taxon>
        <taxon>Bacillati</taxon>
        <taxon>Actinomycetota</taxon>
        <taxon>Actinomycetes</taxon>
        <taxon>Micrococcales</taxon>
        <taxon>Micrococcaceae</taxon>
        <taxon>Nesterenkonia</taxon>
    </lineage>
</organism>
<proteinExistence type="predicted"/>
<dbReference type="EMBL" id="BAAAVT010000006">
    <property type="protein sequence ID" value="GAA3059883.1"/>
    <property type="molecule type" value="Genomic_DNA"/>
</dbReference>
<name>A0ABP6LVB4_9MICC</name>
<evidence type="ECO:0000313" key="3">
    <source>
        <dbReference type="Proteomes" id="UP001500236"/>
    </source>
</evidence>
<gene>
    <name evidence="2" type="ORF">GCM10010529_11950</name>
</gene>
<feature type="region of interest" description="Disordered" evidence="1">
    <location>
        <begin position="44"/>
        <end position="73"/>
    </location>
</feature>